<evidence type="ECO:0000256" key="16">
    <source>
        <dbReference type="ARBA" id="ARBA00039024"/>
    </source>
</evidence>
<name>A0A165B837_EXIGL</name>
<dbReference type="STRING" id="1314781.A0A165B837"/>
<evidence type="ECO:0000256" key="11">
    <source>
        <dbReference type="ARBA" id="ARBA00022833"/>
    </source>
</evidence>
<evidence type="ECO:0000256" key="3">
    <source>
        <dbReference type="ARBA" id="ARBA00010794"/>
    </source>
</evidence>
<evidence type="ECO:0000256" key="18">
    <source>
        <dbReference type="PROSITE-ProRule" id="PRU00134"/>
    </source>
</evidence>
<evidence type="ECO:0000256" key="7">
    <source>
        <dbReference type="ARBA" id="ARBA00022692"/>
    </source>
</evidence>
<keyword evidence="7" id="KW-0812">Transmembrane</keyword>
<dbReference type="GO" id="GO:0008270">
    <property type="term" value="F:zinc ion binding"/>
    <property type="evidence" value="ECO:0007669"/>
    <property type="project" value="UniProtKB-KW"/>
</dbReference>
<dbReference type="PROSITE" id="PS50865">
    <property type="entry name" value="ZF_MYND_2"/>
    <property type="match status" value="1"/>
</dbReference>
<dbReference type="Pfam" id="PF01753">
    <property type="entry name" value="zf-MYND"/>
    <property type="match status" value="1"/>
</dbReference>
<evidence type="ECO:0000313" key="21">
    <source>
        <dbReference type="Proteomes" id="UP000077266"/>
    </source>
</evidence>
<evidence type="ECO:0000256" key="10">
    <source>
        <dbReference type="ARBA" id="ARBA00022777"/>
    </source>
</evidence>
<evidence type="ECO:0000259" key="19">
    <source>
        <dbReference type="PROSITE" id="PS50865"/>
    </source>
</evidence>
<evidence type="ECO:0000256" key="2">
    <source>
        <dbReference type="ARBA" id="ARBA00004229"/>
    </source>
</evidence>
<evidence type="ECO:0000256" key="12">
    <source>
        <dbReference type="ARBA" id="ARBA00022946"/>
    </source>
</evidence>
<keyword evidence="12" id="KW-0809">Transit peptide</keyword>
<evidence type="ECO:0000256" key="1">
    <source>
        <dbReference type="ARBA" id="ARBA00004141"/>
    </source>
</evidence>
<dbReference type="EC" id="2.7.1.182" evidence="16"/>
<keyword evidence="8" id="KW-0479">Metal-binding</keyword>
<dbReference type="InParanoid" id="A0A165B837"/>
<dbReference type="AlphaFoldDB" id="A0A165B837"/>
<keyword evidence="21" id="KW-1185">Reference proteome</keyword>
<evidence type="ECO:0000256" key="4">
    <source>
        <dbReference type="ARBA" id="ARBA00022528"/>
    </source>
</evidence>
<dbReference type="EMBL" id="KV426529">
    <property type="protein sequence ID" value="KZV80034.1"/>
    <property type="molecule type" value="Genomic_DNA"/>
</dbReference>
<dbReference type="Gene3D" id="6.10.140.2220">
    <property type="match status" value="1"/>
</dbReference>
<keyword evidence="14" id="KW-0472">Membrane</keyword>
<accession>A0A165B837</accession>
<comment type="pathway">
    <text evidence="15">Cofactor biosynthesis; tocopherol biosynthesis.</text>
</comment>
<comment type="similarity">
    <text evidence="3">Belongs to the polyprenol kinase family.</text>
</comment>
<dbReference type="OrthoDB" id="432970at2759"/>
<evidence type="ECO:0000256" key="14">
    <source>
        <dbReference type="ARBA" id="ARBA00023136"/>
    </source>
</evidence>
<keyword evidence="5" id="KW-0934">Plastid</keyword>
<keyword evidence="10" id="KW-0418">Kinase</keyword>
<dbReference type="InterPro" id="IPR002893">
    <property type="entry name" value="Znf_MYND"/>
</dbReference>
<keyword evidence="13" id="KW-1133">Transmembrane helix</keyword>
<dbReference type="SUPFAM" id="SSF144232">
    <property type="entry name" value="HIT/MYND zinc finger-like"/>
    <property type="match status" value="1"/>
</dbReference>
<dbReference type="Proteomes" id="UP000077266">
    <property type="component" value="Unassembled WGS sequence"/>
</dbReference>
<gene>
    <name evidence="20" type="ORF">EXIGLDRAFT_705941</name>
</gene>
<evidence type="ECO:0000256" key="5">
    <source>
        <dbReference type="ARBA" id="ARBA00022640"/>
    </source>
</evidence>
<sequence length="500" mass="54825">MDSKLALALTRLSTGLQDPRQPQFCLCCVVGILPNQHDDADAYVTSLRSDHKEFLNAALSFIVQSSYLDAEILAVDHQLKLLTRRCQNVRKPDMRAAHETMMGLMTAGALPLVIETLCFFLNPCLKAAGLGSAQRFSRHRWPTSIGDLLPNGEEKTLRALCMWLPQVMSSDFAEVVRRIYNACRDELLPYVAHLVDAIRAPLDSATTELVGMSPSSRTQPGDTRHPTVRLNELAGLLADVFDHLAFHPGVAMKTIFSDSGLVSRLIGSISHAIDMAATPATLEQLIRVARVLRTLGGIQPESIHSRVEASIPTPYKSPGAFGSLHEQLNVTLNRRACGWPDCPITERTTGKSLLLCAECRVVRYCSQSCQLQHWKSGHKTVCRGLRRLFVVTNTTVNMSRRDFTAACEAADLGEEDLQAVASTFGCMAVEDQFKKGLASGPLWAHFWLSQLYADREGKQGFFDVMPNAIATSLVIPPTIPAGNCDVPERTEKGAGVDEGN</sequence>
<comment type="catalytic activity">
    <reaction evidence="17">
        <text>phytol + CTP = phytyl phosphate + CDP + H(+)</text>
        <dbReference type="Rhea" id="RHEA:38055"/>
        <dbReference type="ChEBI" id="CHEBI:15378"/>
        <dbReference type="ChEBI" id="CHEBI:17327"/>
        <dbReference type="ChEBI" id="CHEBI:37563"/>
        <dbReference type="ChEBI" id="CHEBI:58069"/>
        <dbReference type="ChEBI" id="CHEBI:75483"/>
        <dbReference type="EC" id="2.7.1.182"/>
    </reaction>
</comment>
<evidence type="ECO:0000256" key="9">
    <source>
        <dbReference type="ARBA" id="ARBA00022771"/>
    </source>
</evidence>
<feature type="domain" description="MYND-type" evidence="19">
    <location>
        <begin position="342"/>
        <end position="382"/>
    </location>
</feature>
<dbReference type="GO" id="GO:0016020">
    <property type="term" value="C:membrane"/>
    <property type="evidence" value="ECO:0007669"/>
    <property type="project" value="UniProtKB-SubCell"/>
</dbReference>
<dbReference type="PANTHER" id="PTHR32523">
    <property type="entry name" value="PHYTOL KINASE 1, CHLOROPLASTIC"/>
    <property type="match status" value="1"/>
</dbReference>
<organism evidence="20 21">
    <name type="scientific">Exidia glandulosa HHB12029</name>
    <dbReference type="NCBI Taxonomy" id="1314781"/>
    <lineage>
        <taxon>Eukaryota</taxon>
        <taxon>Fungi</taxon>
        <taxon>Dikarya</taxon>
        <taxon>Basidiomycota</taxon>
        <taxon>Agaricomycotina</taxon>
        <taxon>Agaricomycetes</taxon>
        <taxon>Auriculariales</taxon>
        <taxon>Exidiaceae</taxon>
        <taxon>Exidia</taxon>
    </lineage>
</organism>
<evidence type="ECO:0000256" key="6">
    <source>
        <dbReference type="ARBA" id="ARBA00022679"/>
    </source>
</evidence>
<evidence type="ECO:0000313" key="20">
    <source>
        <dbReference type="EMBL" id="KZV80034.1"/>
    </source>
</evidence>
<dbReference type="PANTHER" id="PTHR32523:SF8">
    <property type="entry name" value="DOLICHOL KINASE"/>
    <property type="match status" value="1"/>
</dbReference>
<comment type="subcellular location">
    <subcellularLocation>
        <location evidence="1">Membrane</location>
        <topology evidence="1">Multi-pass membrane protein</topology>
    </subcellularLocation>
    <subcellularLocation>
        <location evidence="2">Plastid</location>
        <location evidence="2">Chloroplast</location>
    </subcellularLocation>
</comment>
<protein>
    <recommendedName>
        <fullName evidence="16">phytol kinase</fullName>
        <ecNumber evidence="16">2.7.1.182</ecNumber>
    </recommendedName>
</protein>
<evidence type="ECO:0000256" key="15">
    <source>
        <dbReference type="ARBA" id="ARBA00024015"/>
    </source>
</evidence>
<proteinExistence type="inferred from homology"/>
<keyword evidence="11" id="KW-0862">Zinc</keyword>
<evidence type="ECO:0000256" key="13">
    <source>
        <dbReference type="ARBA" id="ARBA00022989"/>
    </source>
</evidence>
<reference evidence="20 21" key="1">
    <citation type="journal article" date="2016" name="Mol. Biol. Evol.">
        <title>Comparative Genomics of Early-Diverging Mushroom-Forming Fungi Provides Insights into the Origins of Lignocellulose Decay Capabilities.</title>
        <authorList>
            <person name="Nagy L.G."/>
            <person name="Riley R."/>
            <person name="Tritt A."/>
            <person name="Adam C."/>
            <person name="Daum C."/>
            <person name="Floudas D."/>
            <person name="Sun H."/>
            <person name="Yadav J.S."/>
            <person name="Pangilinan J."/>
            <person name="Larsson K.H."/>
            <person name="Matsuura K."/>
            <person name="Barry K."/>
            <person name="Labutti K."/>
            <person name="Kuo R."/>
            <person name="Ohm R.A."/>
            <person name="Bhattacharya S.S."/>
            <person name="Shirouzu T."/>
            <person name="Yoshinaga Y."/>
            <person name="Martin F.M."/>
            <person name="Grigoriev I.V."/>
            <person name="Hibbett D.S."/>
        </authorList>
    </citation>
    <scope>NUCLEOTIDE SEQUENCE [LARGE SCALE GENOMIC DNA]</scope>
    <source>
        <strain evidence="20 21">HHB12029</strain>
    </source>
</reference>
<evidence type="ECO:0000256" key="8">
    <source>
        <dbReference type="ARBA" id="ARBA00022723"/>
    </source>
</evidence>
<evidence type="ECO:0000256" key="17">
    <source>
        <dbReference type="ARBA" id="ARBA00048889"/>
    </source>
</evidence>
<keyword evidence="9 18" id="KW-0863">Zinc-finger</keyword>
<keyword evidence="6" id="KW-0808">Transferase</keyword>
<dbReference type="GO" id="GO:0010276">
    <property type="term" value="F:phytol kinase activity"/>
    <property type="evidence" value="ECO:0007669"/>
    <property type="project" value="UniProtKB-EC"/>
</dbReference>
<keyword evidence="4" id="KW-0150">Chloroplast</keyword>
<dbReference type="InterPro" id="IPR039606">
    <property type="entry name" value="Phytol/farnesol_kinase"/>
</dbReference>